<keyword evidence="6" id="KW-0255">Endonuclease</keyword>
<dbReference type="GO" id="GO:0004519">
    <property type="term" value="F:endonuclease activity"/>
    <property type="evidence" value="ECO:0007669"/>
    <property type="project" value="UniProtKB-KW"/>
</dbReference>
<evidence type="ECO:0000259" key="5">
    <source>
        <dbReference type="Pfam" id="PF04151"/>
    </source>
</evidence>
<feature type="signal peptide" evidence="4">
    <location>
        <begin position="1"/>
        <end position="22"/>
    </location>
</feature>
<sequence length="557" mass="58016">MSHRAFVRLAALFSLFAAPAFADVFVNEIHYDNDGTDANERVEIAAPAGTSLAGWKLALYNGGDGKVYATINLAGTVPSQCGGHGTLAFNAAGLQNGSPDGLALVDAAGAVVQFLSYEGAFTASDGPAAGRVASDIGRSEGTDVTASQSLQLRGTGTRYADFAWATASAASFGACNSGQTFTGGGGGGSTALQSGVPVAGIGGATGTEKRYTIAVPASASSLAVVTSGGSGDADLYVRFGAAPTTSSYDCRSNRSGNAENCTVATPAAGTWHVLVRMYATAANVTLTATVSMSGGGGDDPYYDGVDTTSAARLRSTLHAIIAHSVKIPYTASATDVWNVLDDADEDPLVPGNILDIYKNASYAKAAAGNDFYNREHTWPKSLGFPDDGDANYPHTDTHMLMASDIAYNEARGNLPFGTCTSGSTLYATLAYFGQGGSGHGNYRCNGYWQVWDGMKGNVARAMLYMDVRYDGGTHPGTGTPEPDLRLTDSLSLIAQTSGNASVAYMGLLSTILAWHRDDPVDARERLRNDIVESYQGNRNPFVDHPEWAACIFQNVCN</sequence>
<keyword evidence="3" id="KW-0378">Hydrolase</keyword>
<dbReference type="Pfam" id="PF04151">
    <property type="entry name" value="PPC"/>
    <property type="match status" value="1"/>
</dbReference>
<comment type="similarity">
    <text evidence="1">Belongs to the EndA/NucM nuclease family.</text>
</comment>
<evidence type="ECO:0000313" key="6">
    <source>
        <dbReference type="EMBL" id="MDC8015419.1"/>
    </source>
</evidence>
<dbReference type="GO" id="GO:0016787">
    <property type="term" value="F:hydrolase activity"/>
    <property type="evidence" value="ECO:0007669"/>
    <property type="project" value="UniProtKB-KW"/>
</dbReference>
<dbReference type="InterPro" id="IPR007346">
    <property type="entry name" value="Endonuclease-I"/>
</dbReference>
<keyword evidence="4" id="KW-0732">Signal</keyword>
<feature type="chain" id="PRO_5040745494" evidence="4">
    <location>
        <begin position="23"/>
        <end position="557"/>
    </location>
</feature>
<dbReference type="SUPFAM" id="SSF54060">
    <property type="entry name" value="His-Me finger endonucleases"/>
    <property type="match status" value="1"/>
</dbReference>
<organism evidence="6 7">
    <name type="scientific">Tahibacter soli</name>
    <dbReference type="NCBI Taxonomy" id="2983605"/>
    <lineage>
        <taxon>Bacteria</taxon>
        <taxon>Pseudomonadati</taxon>
        <taxon>Pseudomonadota</taxon>
        <taxon>Gammaproteobacteria</taxon>
        <taxon>Lysobacterales</taxon>
        <taxon>Rhodanobacteraceae</taxon>
        <taxon>Tahibacter</taxon>
    </lineage>
</organism>
<evidence type="ECO:0000256" key="4">
    <source>
        <dbReference type="SAM" id="SignalP"/>
    </source>
</evidence>
<dbReference type="InterPro" id="IPR044925">
    <property type="entry name" value="His-Me_finger_sf"/>
</dbReference>
<feature type="domain" description="Peptidase C-terminal archaeal/bacterial" evidence="5">
    <location>
        <begin position="210"/>
        <end position="276"/>
    </location>
</feature>
<evidence type="ECO:0000256" key="1">
    <source>
        <dbReference type="ARBA" id="ARBA00006429"/>
    </source>
</evidence>
<dbReference type="EMBL" id="JAOVZO020000020">
    <property type="protein sequence ID" value="MDC8015419.1"/>
    <property type="molecule type" value="Genomic_DNA"/>
</dbReference>
<accession>A0A9X4BMK4</accession>
<name>A0A9X4BMK4_9GAMM</name>
<dbReference type="Pfam" id="PF04231">
    <property type="entry name" value="Endonuclease_1"/>
    <property type="match status" value="1"/>
</dbReference>
<dbReference type="Gene3D" id="2.60.120.380">
    <property type="match status" value="1"/>
</dbReference>
<dbReference type="PANTHER" id="PTHR33607:SF2">
    <property type="entry name" value="ENDONUCLEASE-1"/>
    <property type="match status" value="1"/>
</dbReference>
<reference evidence="6" key="1">
    <citation type="submission" date="2023-02" db="EMBL/GenBank/DDBJ databases">
        <title>Tahibacter soli sp. nov. isolated from soil.</title>
        <authorList>
            <person name="Baek J.H."/>
            <person name="Lee J.K."/>
            <person name="Choi D.G."/>
            <person name="Jeon C.O."/>
        </authorList>
    </citation>
    <scope>NUCLEOTIDE SEQUENCE</scope>
    <source>
        <strain evidence="6">BL</strain>
    </source>
</reference>
<keyword evidence="2" id="KW-0540">Nuclease</keyword>
<evidence type="ECO:0000256" key="3">
    <source>
        <dbReference type="ARBA" id="ARBA00022801"/>
    </source>
</evidence>
<dbReference type="InterPro" id="IPR007280">
    <property type="entry name" value="Peptidase_C_arc/bac"/>
</dbReference>
<protein>
    <submittedName>
        <fullName evidence="6">Endonuclease</fullName>
    </submittedName>
</protein>
<evidence type="ECO:0000313" key="7">
    <source>
        <dbReference type="Proteomes" id="UP001139971"/>
    </source>
</evidence>
<proteinExistence type="inferred from homology"/>
<dbReference type="PANTHER" id="PTHR33607">
    <property type="entry name" value="ENDONUCLEASE-1"/>
    <property type="match status" value="1"/>
</dbReference>
<dbReference type="AlphaFoldDB" id="A0A9X4BMK4"/>
<dbReference type="Proteomes" id="UP001139971">
    <property type="component" value="Unassembled WGS sequence"/>
</dbReference>
<comment type="caution">
    <text evidence="6">The sequence shown here is derived from an EMBL/GenBank/DDBJ whole genome shotgun (WGS) entry which is preliminary data.</text>
</comment>
<keyword evidence="7" id="KW-1185">Reference proteome</keyword>
<gene>
    <name evidence="6" type="ORF">OD750_023070</name>
</gene>
<dbReference type="RefSeq" id="WP_263540608.1">
    <property type="nucleotide sequence ID" value="NZ_JAOVZO020000020.1"/>
</dbReference>
<evidence type="ECO:0000256" key="2">
    <source>
        <dbReference type="ARBA" id="ARBA00022722"/>
    </source>
</evidence>